<keyword evidence="2 5" id="KW-0547">Nucleotide-binding</keyword>
<dbReference type="PANTHER" id="PTHR45707:SF76">
    <property type="entry name" value="PROTEIN KINASE DOMAIN-CONTAINING PROTEIN"/>
    <property type="match status" value="1"/>
</dbReference>
<dbReference type="InterPro" id="IPR017441">
    <property type="entry name" value="Protein_kinase_ATP_BS"/>
</dbReference>
<dbReference type="GO" id="GO:0004674">
    <property type="term" value="F:protein serine/threonine kinase activity"/>
    <property type="evidence" value="ECO:0007669"/>
    <property type="project" value="UniProtKB-KW"/>
</dbReference>
<evidence type="ECO:0000256" key="3">
    <source>
        <dbReference type="ARBA" id="ARBA00022777"/>
    </source>
</evidence>
<gene>
    <name evidence="8" type="ORF">URODEC1_LOCUS38364</name>
</gene>
<dbReference type="Gene3D" id="1.10.510.10">
    <property type="entry name" value="Transferase(Phosphotransferase) domain 1"/>
    <property type="match status" value="1"/>
</dbReference>
<dbReference type="FunFam" id="3.30.200.20:FF:000465">
    <property type="entry name" value="Cysteine-rich receptor-like protein kinase 6"/>
    <property type="match status" value="1"/>
</dbReference>
<dbReference type="FunFam" id="1.10.510.10:FF:000870">
    <property type="entry name" value="OSJNBa0016N04.16-like protein"/>
    <property type="match status" value="1"/>
</dbReference>
<keyword evidence="9" id="KW-1185">Reference proteome</keyword>
<dbReference type="PIRSF" id="PIRSF000654">
    <property type="entry name" value="Integrin-linked_kinase"/>
    <property type="match status" value="1"/>
</dbReference>
<dbReference type="Gene3D" id="3.30.200.20">
    <property type="entry name" value="Phosphorylase Kinase, domain 1"/>
    <property type="match status" value="1"/>
</dbReference>
<protein>
    <recommendedName>
        <fullName evidence="7">Protein kinase domain-containing protein</fullName>
    </recommendedName>
</protein>
<feature type="binding site" evidence="5">
    <location>
        <position position="89"/>
    </location>
    <ligand>
        <name>ATP</name>
        <dbReference type="ChEBI" id="CHEBI:30616"/>
    </ligand>
</feature>
<sequence length="355" mass="41341">MEEAEDVEEILRRIVHSHPNRPKLILSRVGWCADDKIRSLRHTGIIKLMPLEFLKTITDDFSKERELGSGTFGTVYKGLQDGKEIIAVKLLRQMQRCDYEEEFRKEFENLMKLNHPNIVQLLGYCYEVKRECVEYEGRYVFADNIYRALCFEYMHNGSLKGHLDDELHGLDWQTRYKIIRGTCEGLKYLHEGLETPMYHLDLKPGNILLDKDMVPRLADFGLSKLVCDNQTQSTISFLGTIRYCPPEYIEQKYVSNKFDIFSLGVVMIEIIAGSEGLRKAAEMPSQEFIDHVQENWRKRVQATTPGCASLRYECHQVNRCIQIAFACISTDRKQRPNIGDITNWLNETERLTTRN</sequence>
<evidence type="ECO:0000256" key="2">
    <source>
        <dbReference type="ARBA" id="ARBA00022741"/>
    </source>
</evidence>
<evidence type="ECO:0000256" key="4">
    <source>
        <dbReference type="ARBA" id="ARBA00022840"/>
    </source>
</evidence>
<dbReference type="InterPro" id="IPR000719">
    <property type="entry name" value="Prot_kinase_dom"/>
</dbReference>
<dbReference type="Pfam" id="PF00069">
    <property type="entry name" value="Pkinase"/>
    <property type="match status" value="1"/>
</dbReference>
<dbReference type="PROSITE" id="PS00108">
    <property type="entry name" value="PROTEIN_KINASE_ST"/>
    <property type="match status" value="1"/>
</dbReference>
<dbReference type="PANTHER" id="PTHR45707">
    <property type="entry name" value="C2 CALCIUM/LIPID-BINDING PLANT PHOSPHORIBOSYLTRANSFERASE FAMILY PROTEIN"/>
    <property type="match status" value="1"/>
</dbReference>
<reference evidence="8" key="1">
    <citation type="submission" date="2024-10" db="EMBL/GenBank/DDBJ databases">
        <authorList>
            <person name="Ryan C."/>
        </authorList>
    </citation>
    <scope>NUCLEOTIDE SEQUENCE [LARGE SCALE GENOMIC DNA]</scope>
</reference>
<dbReference type="AlphaFoldDB" id="A0ABC8YVW7"/>
<name>A0ABC8YVW7_9POAL</name>
<evidence type="ECO:0000259" key="7">
    <source>
        <dbReference type="PROSITE" id="PS50011"/>
    </source>
</evidence>
<dbReference type="PROSITE" id="PS00107">
    <property type="entry name" value="PROTEIN_KINASE_ATP"/>
    <property type="match status" value="1"/>
</dbReference>
<evidence type="ECO:0000256" key="5">
    <source>
        <dbReference type="PROSITE-ProRule" id="PRU10141"/>
    </source>
</evidence>
<evidence type="ECO:0000313" key="9">
    <source>
        <dbReference type="Proteomes" id="UP001497457"/>
    </source>
</evidence>
<dbReference type="InterPro" id="IPR008271">
    <property type="entry name" value="Ser/Thr_kinase_AS"/>
</dbReference>
<dbReference type="Proteomes" id="UP001497457">
    <property type="component" value="Chromosome 17b"/>
</dbReference>
<feature type="domain" description="Protein kinase" evidence="7">
    <location>
        <begin position="61"/>
        <end position="345"/>
    </location>
</feature>
<keyword evidence="4 5" id="KW-0067">ATP-binding</keyword>
<accession>A0ABC8YVW7</accession>
<evidence type="ECO:0000256" key="6">
    <source>
        <dbReference type="RuleBase" id="RU000304"/>
    </source>
</evidence>
<organism evidence="8 9">
    <name type="scientific">Urochloa decumbens</name>
    <dbReference type="NCBI Taxonomy" id="240449"/>
    <lineage>
        <taxon>Eukaryota</taxon>
        <taxon>Viridiplantae</taxon>
        <taxon>Streptophyta</taxon>
        <taxon>Embryophyta</taxon>
        <taxon>Tracheophyta</taxon>
        <taxon>Spermatophyta</taxon>
        <taxon>Magnoliopsida</taxon>
        <taxon>Liliopsida</taxon>
        <taxon>Poales</taxon>
        <taxon>Poaceae</taxon>
        <taxon>PACMAD clade</taxon>
        <taxon>Panicoideae</taxon>
        <taxon>Panicodae</taxon>
        <taxon>Paniceae</taxon>
        <taxon>Melinidinae</taxon>
        <taxon>Urochloa</taxon>
    </lineage>
</organism>
<evidence type="ECO:0000256" key="1">
    <source>
        <dbReference type="ARBA" id="ARBA00022679"/>
    </source>
</evidence>
<proteinExistence type="inferred from homology"/>
<keyword evidence="3" id="KW-0418">Kinase</keyword>
<evidence type="ECO:0000313" key="8">
    <source>
        <dbReference type="EMBL" id="CAL4950406.1"/>
    </source>
</evidence>
<keyword evidence="6" id="KW-0723">Serine/threonine-protein kinase</keyword>
<dbReference type="InterPro" id="IPR011009">
    <property type="entry name" value="Kinase-like_dom_sf"/>
</dbReference>
<dbReference type="EMBL" id="OZ075127">
    <property type="protein sequence ID" value="CAL4950406.1"/>
    <property type="molecule type" value="Genomic_DNA"/>
</dbReference>
<dbReference type="PROSITE" id="PS50011">
    <property type="entry name" value="PROTEIN_KINASE_DOM"/>
    <property type="match status" value="1"/>
</dbReference>
<dbReference type="GO" id="GO:0005524">
    <property type="term" value="F:ATP binding"/>
    <property type="evidence" value="ECO:0007669"/>
    <property type="project" value="UniProtKB-UniRule"/>
</dbReference>
<dbReference type="SMART" id="SM00220">
    <property type="entry name" value="S_TKc"/>
    <property type="match status" value="1"/>
</dbReference>
<comment type="similarity">
    <text evidence="6">Belongs to the protein kinase superfamily.</text>
</comment>
<keyword evidence="1" id="KW-0808">Transferase</keyword>
<dbReference type="SUPFAM" id="SSF56112">
    <property type="entry name" value="Protein kinase-like (PK-like)"/>
    <property type="match status" value="1"/>
</dbReference>